<sequence>MLRKTLEAKLGSMTNAEFREVMALTTNDIRANNVNLGKMTSMAYAVQVAEITLGLIRRYQVA</sequence>
<protein>
    <submittedName>
        <fullName evidence="1">Uncharacterized protein</fullName>
    </submittedName>
</protein>
<dbReference type="OrthoDB" id="1922248at2"/>
<reference evidence="2" key="1">
    <citation type="submission" date="2018-02" db="EMBL/GenBank/DDBJ databases">
        <authorList>
            <person name="Hausmann B."/>
        </authorList>
    </citation>
    <scope>NUCLEOTIDE SEQUENCE [LARGE SCALE GENOMIC DNA]</scope>
    <source>
        <strain evidence="2">Peat soil MAG SbF1</strain>
    </source>
</reference>
<accession>A0A2U3LGZ3</accession>
<gene>
    <name evidence="1" type="ORF">SBF1_50089</name>
</gene>
<dbReference type="EMBL" id="OMOF01000445">
    <property type="protein sequence ID" value="SPF51205.1"/>
    <property type="molecule type" value="Genomic_DNA"/>
</dbReference>
<evidence type="ECO:0000313" key="2">
    <source>
        <dbReference type="Proteomes" id="UP000238916"/>
    </source>
</evidence>
<dbReference type="AlphaFoldDB" id="A0A2U3LGZ3"/>
<evidence type="ECO:0000313" key="1">
    <source>
        <dbReference type="EMBL" id="SPF51205.1"/>
    </source>
</evidence>
<dbReference type="Proteomes" id="UP000238916">
    <property type="component" value="Unassembled WGS sequence"/>
</dbReference>
<proteinExistence type="predicted"/>
<organism evidence="1 2">
    <name type="scientific">Candidatus Desulfosporosinus infrequens</name>
    <dbReference type="NCBI Taxonomy" id="2043169"/>
    <lineage>
        <taxon>Bacteria</taxon>
        <taxon>Bacillati</taxon>
        <taxon>Bacillota</taxon>
        <taxon>Clostridia</taxon>
        <taxon>Eubacteriales</taxon>
        <taxon>Desulfitobacteriaceae</taxon>
        <taxon>Desulfosporosinus</taxon>
    </lineage>
</organism>
<name>A0A2U3LGZ3_9FIRM</name>